<dbReference type="RefSeq" id="WP_007907616.1">
    <property type="nucleotide sequence ID" value="NZ_ADVG01000001.1"/>
</dbReference>
<evidence type="ECO:0000313" key="3">
    <source>
        <dbReference type="Proteomes" id="UP000004508"/>
    </source>
</evidence>
<sequence>MPLEPMVESAFGLGHHVRLYPEYLDVNGKAYKLTRLKSVRPQYHHLFGVPSARVELCFQEKKIVLRGMPDVEVAERLVAYLHHWLRLHAGNDVCVVDARTERRRSQPRHPRPSSPGSSSPQPALESTLLDVEVSLDNDISPIRRCSVAEPGDIPRWARRYQEQRERRQRRFLLECMRHTYGFDISQVLTQLESEHLPVVEIPMPLLPGEEAHYITDAMLCGQERPSMSGKRYMPRDHGKLVLTSERLIYFGRKNQIVLAYAQVLHISRVYEAIAFTAEHWPRPEIFAVRHPVECALFLERILAHWQHRQEEQQQDRLLELTPSLASRLNLGQLPDAGIVEGLRQKQMVSRLKAQFQPSNNSNNKGRNCVD</sequence>
<dbReference type="STRING" id="485913.Krac_11958"/>
<dbReference type="InParanoid" id="D6TEG7"/>
<organism evidence="2 3">
    <name type="scientific">Ktedonobacter racemifer DSM 44963</name>
    <dbReference type="NCBI Taxonomy" id="485913"/>
    <lineage>
        <taxon>Bacteria</taxon>
        <taxon>Bacillati</taxon>
        <taxon>Chloroflexota</taxon>
        <taxon>Ktedonobacteria</taxon>
        <taxon>Ktedonobacterales</taxon>
        <taxon>Ktedonobacteraceae</taxon>
        <taxon>Ktedonobacter</taxon>
    </lineage>
</organism>
<dbReference type="AlphaFoldDB" id="D6TEG7"/>
<accession>D6TEG7</accession>
<dbReference type="EMBL" id="ADVG01000001">
    <property type="protein sequence ID" value="EFH90340.1"/>
    <property type="molecule type" value="Genomic_DNA"/>
</dbReference>
<dbReference type="OrthoDB" id="149380at2"/>
<reference evidence="2 3" key="1">
    <citation type="journal article" date="2011" name="Stand. Genomic Sci.">
        <title>Non-contiguous finished genome sequence and contextual data of the filamentous soil bacterium Ktedonobacter racemifer type strain (SOSP1-21).</title>
        <authorList>
            <person name="Chang Y.J."/>
            <person name="Land M."/>
            <person name="Hauser L."/>
            <person name="Chertkov O."/>
            <person name="Del Rio T.G."/>
            <person name="Nolan M."/>
            <person name="Copeland A."/>
            <person name="Tice H."/>
            <person name="Cheng J.F."/>
            <person name="Lucas S."/>
            <person name="Han C."/>
            <person name="Goodwin L."/>
            <person name="Pitluck S."/>
            <person name="Ivanova N."/>
            <person name="Ovchinikova G."/>
            <person name="Pati A."/>
            <person name="Chen A."/>
            <person name="Palaniappan K."/>
            <person name="Mavromatis K."/>
            <person name="Liolios K."/>
            <person name="Brettin T."/>
            <person name="Fiebig A."/>
            <person name="Rohde M."/>
            <person name="Abt B."/>
            <person name="Goker M."/>
            <person name="Detter J.C."/>
            <person name="Woyke T."/>
            <person name="Bristow J."/>
            <person name="Eisen J.A."/>
            <person name="Markowitz V."/>
            <person name="Hugenholtz P."/>
            <person name="Kyrpides N.C."/>
            <person name="Klenk H.P."/>
            <person name="Lapidus A."/>
        </authorList>
    </citation>
    <scope>NUCLEOTIDE SEQUENCE [LARGE SCALE GENOMIC DNA]</scope>
    <source>
        <strain evidence="3">DSM 44963</strain>
    </source>
</reference>
<evidence type="ECO:0000256" key="1">
    <source>
        <dbReference type="SAM" id="MobiDB-lite"/>
    </source>
</evidence>
<protein>
    <submittedName>
        <fullName evidence="2">Uncharacterized protein</fullName>
    </submittedName>
</protein>
<evidence type="ECO:0000313" key="2">
    <source>
        <dbReference type="EMBL" id="EFH90340.1"/>
    </source>
</evidence>
<keyword evidence="3" id="KW-1185">Reference proteome</keyword>
<gene>
    <name evidence="2" type="ORF">Krac_11958</name>
</gene>
<name>D6TEG7_KTERA</name>
<feature type="region of interest" description="Disordered" evidence="1">
    <location>
        <begin position="100"/>
        <end position="123"/>
    </location>
</feature>
<proteinExistence type="predicted"/>
<comment type="caution">
    <text evidence="2">The sequence shown here is derived from an EMBL/GenBank/DDBJ whole genome shotgun (WGS) entry which is preliminary data.</text>
</comment>
<dbReference type="Proteomes" id="UP000004508">
    <property type="component" value="Unassembled WGS sequence"/>
</dbReference>